<dbReference type="Proteomes" id="UP000005695">
    <property type="component" value="Unassembled WGS sequence"/>
</dbReference>
<protein>
    <submittedName>
        <fullName evidence="2">SirA-like</fullName>
    </submittedName>
</protein>
<dbReference type="Gene3D" id="3.30.110.40">
    <property type="entry name" value="TusA-like domain"/>
    <property type="match status" value="1"/>
</dbReference>
<dbReference type="AlphaFoldDB" id="Q1JW14"/>
<evidence type="ECO:0000259" key="1">
    <source>
        <dbReference type="Pfam" id="PF01206"/>
    </source>
</evidence>
<proteinExistence type="predicted"/>
<evidence type="ECO:0000313" key="3">
    <source>
        <dbReference type="Proteomes" id="UP000005695"/>
    </source>
</evidence>
<dbReference type="EMBL" id="AAEW02000027">
    <property type="protein sequence ID" value="EAT14432.1"/>
    <property type="molecule type" value="Genomic_DNA"/>
</dbReference>
<dbReference type="RefSeq" id="WP_006002762.1">
    <property type="nucleotide sequence ID" value="NZ_AAEW02000027.1"/>
</dbReference>
<accession>Q1JW14</accession>
<keyword evidence="3" id="KW-1185">Reference proteome</keyword>
<organism evidence="2 3">
    <name type="scientific">Desulfuromonas acetoxidans (strain DSM 684 / 11070)</name>
    <dbReference type="NCBI Taxonomy" id="281689"/>
    <lineage>
        <taxon>Bacteria</taxon>
        <taxon>Pseudomonadati</taxon>
        <taxon>Thermodesulfobacteriota</taxon>
        <taxon>Desulfuromonadia</taxon>
        <taxon>Desulfuromonadales</taxon>
        <taxon>Desulfuromonadaceae</taxon>
        <taxon>Desulfuromonas</taxon>
    </lineage>
</organism>
<dbReference type="SUPFAM" id="SSF64307">
    <property type="entry name" value="SirA-like"/>
    <property type="match status" value="1"/>
</dbReference>
<gene>
    <name evidence="2" type="ORF">Dace_0261</name>
</gene>
<dbReference type="InterPro" id="IPR001455">
    <property type="entry name" value="TusA-like"/>
</dbReference>
<sequence>MKTIKFDICGQICPSALLTALKEINRYRKQLKQGQCELVILTDARDATRTIPSAVENMGYQVDIGKKDGCYQIRIFIK</sequence>
<reference evidence="2" key="1">
    <citation type="submission" date="2006-05" db="EMBL/GenBank/DDBJ databases">
        <title>Annotation of the draft genome assembly of Desulfuromonas acetoxidans DSM 684.</title>
        <authorList>
            <consortium name="US DOE Joint Genome Institute (JGI-ORNL)"/>
            <person name="Larimer F."/>
            <person name="Land M."/>
            <person name="Hauser L."/>
        </authorList>
    </citation>
    <scope>NUCLEOTIDE SEQUENCE [LARGE SCALE GENOMIC DNA]</scope>
    <source>
        <strain evidence="2">DSM 684</strain>
    </source>
</reference>
<comment type="caution">
    <text evidence="2">The sequence shown here is derived from an EMBL/GenBank/DDBJ whole genome shotgun (WGS) entry which is preliminary data.</text>
</comment>
<name>Q1JW14_DESA6</name>
<dbReference type="Pfam" id="PF01206">
    <property type="entry name" value="TusA"/>
    <property type="match status" value="1"/>
</dbReference>
<evidence type="ECO:0000313" key="2">
    <source>
        <dbReference type="EMBL" id="EAT14432.1"/>
    </source>
</evidence>
<dbReference type="InterPro" id="IPR036868">
    <property type="entry name" value="TusA-like_sf"/>
</dbReference>
<reference evidence="2" key="2">
    <citation type="submission" date="2006-05" db="EMBL/GenBank/DDBJ databases">
        <title>Sequencing of the draft genome and assembly of Desulfuromonas acetoxidans DSM 684.</title>
        <authorList>
            <consortium name="US DOE Joint Genome Institute (JGI-PGF)"/>
            <person name="Copeland A."/>
            <person name="Lucas S."/>
            <person name="Lapidus A."/>
            <person name="Barry K."/>
            <person name="Detter J.C."/>
            <person name="Glavina del Rio T."/>
            <person name="Hammon N."/>
            <person name="Israni S."/>
            <person name="Dalin E."/>
            <person name="Tice H."/>
            <person name="Bruce D."/>
            <person name="Pitluck S."/>
            <person name="Richardson P."/>
        </authorList>
    </citation>
    <scope>NUCLEOTIDE SEQUENCE [LARGE SCALE GENOMIC DNA]</scope>
    <source>
        <strain evidence="2">DSM 684</strain>
    </source>
</reference>
<dbReference type="OrthoDB" id="5398057at2"/>
<feature type="domain" description="UPF0033" evidence="1">
    <location>
        <begin position="5"/>
        <end position="75"/>
    </location>
</feature>